<dbReference type="SMART" id="SM00407">
    <property type="entry name" value="IGc1"/>
    <property type="match status" value="1"/>
</dbReference>
<dbReference type="InterPro" id="IPR013783">
    <property type="entry name" value="Ig-like_fold"/>
</dbReference>
<dbReference type="InterPro" id="IPR050380">
    <property type="entry name" value="Immune_Resp_Modulators"/>
</dbReference>
<dbReference type="Pfam" id="PF07654">
    <property type="entry name" value="C1-set"/>
    <property type="match status" value="1"/>
</dbReference>
<feature type="domain" description="Ig-like" evidence="2">
    <location>
        <begin position="29"/>
        <end position="102"/>
    </location>
</feature>
<evidence type="ECO:0000256" key="1">
    <source>
        <dbReference type="ARBA" id="ARBA00023319"/>
    </source>
</evidence>
<sequence length="122" mass="13681">NGWHSALMCHIFKAHLTDIAFTVKLPMEINFLCAASDFYPGNVSVKWLRGSETLKVDSPPVQQGPDGLFYAESVLEFTPQISDSGVTFSCHIHHQARKDPISQDFELNVVGKWEPFLCNLES</sequence>
<dbReference type="AlphaFoldDB" id="A0A670K633"/>
<evidence type="ECO:0000259" key="2">
    <source>
        <dbReference type="PROSITE" id="PS50835"/>
    </source>
</evidence>
<organism evidence="3 4">
    <name type="scientific">Podarcis muralis</name>
    <name type="common">Wall lizard</name>
    <name type="synonym">Lacerta muralis</name>
    <dbReference type="NCBI Taxonomy" id="64176"/>
    <lineage>
        <taxon>Eukaryota</taxon>
        <taxon>Metazoa</taxon>
        <taxon>Chordata</taxon>
        <taxon>Craniata</taxon>
        <taxon>Vertebrata</taxon>
        <taxon>Euteleostomi</taxon>
        <taxon>Lepidosauria</taxon>
        <taxon>Squamata</taxon>
        <taxon>Bifurcata</taxon>
        <taxon>Unidentata</taxon>
        <taxon>Episquamata</taxon>
        <taxon>Laterata</taxon>
        <taxon>Lacertibaenia</taxon>
        <taxon>Lacertidae</taxon>
        <taxon>Podarcis</taxon>
    </lineage>
</organism>
<dbReference type="InterPro" id="IPR003597">
    <property type="entry name" value="Ig_C1-set"/>
</dbReference>
<dbReference type="CDD" id="cd00098">
    <property type="entry name" value="IgC1"/>
    <property type="match status" value="1"/>
</dbReference>
<dbReference type="PROSITE" id="PS50835">
    <property type="entry name" value="IG_LIKE"/>
    <property type="match status" value="1"/>
</dbReference>
<keyword evidence="1" id="KW-0393">Immunoglobulin domain</keyword>
<dbReference type="GeneTree" id="ENSGT00990000210513"/>
<dbReference type="InterPro" id="IPR036179">
    <property type="entry name" value="Ig-like_dom_sf"/>
</dbReference>
<dbReference type="InterPro" id="IPR007110">
    <property type="entry name" value="Ig-like_dom"/>
</dbReference>
<accession>A0A670K633</accession>
<reference evidence="3 4" key="1">
    <citation type="journal article" date="2019" name="Proc. Natl. Acad. Sci. U.S.A.">
        <title>Regulatory changes in pterin and carotenoid genes underlie balanced color polymorphisms in the wall lizard.</title>
        <authorList>
            <person name="Andrade P."/>
            <person name="Pinho C."/>
            <person name="Perez I de Lanuza G."/>
            <person name="Afonso S."/>
            <person name="Brejcha J."/>
            <person name="Rubin C.J."/>
            <person name="Wallerman O."/>
            <person name="Pereira P."/>
            <person name="Sabatino S.J."/>
            <person name="Bellati A."/>
            <person name="Pellitteri-Rosa D."/>
            <person name="Bosakova Z."/>
            <person name="Bunikis I."/>
            <person name="Carretero M.A."/>
            <person name="Feiner N."/>
            <person name="Marsik P."/>
            <person name="Pauperio F."/>
            <person name="Salvi D."/>
            <person name="Soler L."/>
            <person name="While G.M."/>
            <person name="Uller T."/>
            <person name="Font E."/>
            <person name="Andersson L."/>
            <person name="Carneiro M."/>
        </authorList>
    </citation>
    <scope>NUCLEOTIDE SEQUENCE</scope>
</reference>
<protein>
    <recommendedName>
        <fullName evidence="2">Ig-like domain-containing protein</fullName>
    </recommendedName>
</protein>
<dbReference type="Gene3D" id="2.60.40.10">
    <property type="entry name" value="Immunoglobulins"/>
    <property type="match status" value="1"/>
</dbReference>
<keyword evidence="4" id="KW-1185">Reference proteome</keyword>
<proteinExistence type="predicted"/>
<dbReference type="Ensembl" id="ENSPMRT00000034992.1">
    <property type="protein sequence ID" value="ENSPMRP00000032983.1"/>
    <property type="gene ID" value="ENSPMRG00000021375.1"/>
</dbReference>
<evidence type="ECO:0000313" key="3">
    <source>
        <dbReference type="Ensembl" id="ENSPMRP00000032983.1"/>
    </source>
</evidence>
<dbReference type="Proteomes" id="UP000472272">
    <property type="component" value="Chromosome 13"/>
</dbReference>
<reference evidence="3" key="2">
    <citation type="submission" date="2025-08" db="UniProtKB">
        <authorList>
            <consortium name="Ensembl"/>
        </authorList>
    </citation>
    <scope>IDENTIFICATION</scope>
</reference>
<evidence type="ECO:0000313" key="4">
    <source>
        <dbReference type="Proteomes" id="UP000472272"/>
    </source>
</evidence>
<dbReference type="SUPFAM" id="SSF48726">
    <property type="entry name" value="Immunoglobulin"/>
    <property type="match status" value="1"/>
</dbReference>
<name>A0A670K633_PODMU</name>
<reference evidence="3" key="3">
    <citation type="submission" date="2025-09" db="UniProtKB">
        <authorList>
            <consortium name="Ensembl"/>
        </authorList>
    </citation>
    <scope>IDENTIFICATION</scope>
</reference>
<dbReference type="PANTHER" id="PTHR23411">
    <property type="entry name" value="TAPASIN"/>
    <property type="match status" value="1"/>
</dbReference>